<evidence type="ECO:0000256" key="4">
    <source>
        <dbReference type="ARBA" id="ARBA00022898"/>
    </source>
</evidence>
<dbReference type="InterPro" id="IPR015421">
    <property type="entry name" value="PyrdxlP-dep_Trfase_major"/>
</dbReference>
<evidence type="ECO:0000256" key="1">
    <source>
        <dbReference type="ARBA" id="ARBA00001933"/>
    </source>
</evidence>
<organism evidence="7 8">
    <name type="scientific">Herbiconiux daphne</name>
    <dbReference type="NCBI Taxonomy" id="2970914"/>
    <lineage>
        <taxon>Bacteria</taxon>
        <taxon>Bacillati</taxon>
        <taxon>Actinomycetota</taxon>
        <taxon>Actinomycetes</taxon>
        <taxon>Micrococcales</taxon>
        <taxon>Microbacteriaceae</taxon>
        <taxon>Herbiconiux</taxon>
    </lineage>
</organism>
<dbReference type="PANTHER" id="PTHR11999:SF70">
    <property type="entry name" value="MIP05841P"/>
    <property type="match status" value="1"/>
</dbReference>
<protein>
    <submittedName>
        <fullName evidence="7">Aminotransferase class V-fold PLP-dependent enzyme</fullName>
    </submittedName>
</protein>
<reference evidence="7" key="1">
    <citation type="submission" date="2022-08" db="EMBL/GenBank/DDBJ databases">
        <authorList>
            <person name="Deng Y."/>
            <person name="Han X.-F."/>
            <person name="Zhang Y.-Q."/>
        </authorList>
    </citation>
    <scope>NUCLEOTIDE SEQUENCE</scope>
    <source>
        <strain evidence="7">CPCC 203386</strain>
    </source>
</reference>
<dbReference type="InterPro" id="IPR002129">
    <property type="entry name" value="PyrdxlP-dep_de-COase"/>
</dbReference>
<evidence type="ECO:0000256" key="6">
    <source>
        <dbReference type="RuleBase" id="RU000382"/>
    </source>
</evidence>
<comment type="caution">
    <text evidence="7">The sequence shown here is derived from an EMBL/GenBank/DDBJ whole genome shotgun (WGS) entry which is preliminary data.</text>
</comment>
<keyword evidence="7" id="KW-0808">Transferase</keyword>
<dbReference type="Pfam" id="PF00282">
    <property type="entry name" value="Pyridoxal_deC"/>
    <property type="match status" value="1"/>
</dbReference>
<keyword evidence="8" id="KW-1185">Reference proteome</keyword>
<dbReference type="SUPFAM" id="SSF53383">
    <property type="entry name" value="PLP-dependent transferases"/>
    <property type="match status" value="1"/>
</dbReference>
<dbReference type="InterPro" id="IPR015422">
    <property type="entry name" value="PyrdxlP-dep_Trfase_small"/>
</dbReference>
<evidence type="ECO:0000256" key="3">
    <source>
        <dbReference type="ARBA" id="ARBA00022793"/>
    </source>
</evidence>
<keyword evidence="5 6" id="KW-0456">Lyase</keyword>
<name>A0ABT2GXT3_9MICO</name>
<dbReference type="Gene3D" id="3.90.1150.10">
    <property type="entry name" value="Aspartate Aminotransferase, domain 1"/>
    <property type="match status" value="1"/>
</dbReference>
<dbReference type="RefSeq" id="WP_259537385.1">
    <property type="nucleotide sequence ID" value="NZ_JANLCJ010000001.1"/>
</dbReference>
<keyword evidence="7" id="KW-0032">Aminotransferase</keyword>
<keyword evidence="3" id="KW-0210">Decarboxylase</keyword>
<dbReference type="EMBL" id="JANLCJ010000001">
    <property type="protein sequence ID" value="MCS5732742.1"/>
    <property type="molecule type" value="Genomic_DNA"/>
</dbReference>
<dbReference type="Gene3D" id="3.40.640.10">
    <property type="entry name" value="Type I PLP-dependent aspartate aminotransferase-like (Major domain)"/>
    <property type="match status" value="1"/>
</dbReference>
<dbReference type="InterPro" id="IPR015424">
    <property type="entry name" value="PyrdxlP-dep_Trfase"/>
</dbReference>
<evidence type="ECO:0000313" key="8">
    <source>
        <dbReference type="Proteomes" id="UP001165586"/>
    </source>
</evidence>
<keyword evidence="4 6" id="KW-0663">Pyridoxal phosphate</keyword>
<proteinExistence type="inferred from homology"/>
<dbReference type="InterPro" id="IPR010977">
    <property type="entry name" value="Aromatic_deC"/>
</dbReference>
<comment type="similarity">
    <text evidence="2 6">Belongs to the group II decarboxylase family.</text>
</comment>
<comment type="cofactor">
    <cofactor evidence="1 6">
        <name>pyridoxal 5'-phosphate</name>
        <dbReference type="ChEBI" id="CHEBI:597326"/>
    </cofactor>
</comment>
<sequence length="482" mass="49938">MPLSPDEYRAPLARAARHADEWLESLAGRPVKPREGIEQLEAAFARPLPEHPTDPADVVDELARLAEPGLMAIGSGRFYGWVMGGTLPAALAADWLVSAWDQNNGLRFATPATAAIEERAGAWLLELLGLPETSTVGFTTGGTTANFVGLAAGRGAVLEAVGWNVNQGGLNGAPKVTVLVGAEVHSSVQLALRYLGLGEPTAVASDDQGRIRPDALEAALDAADGPIIVALQAGNLHSGAFDPMRESIRLAHEHQAWVHVDGAFGLWAAASPRWADALDGLAEADSWATDAHKTLNVPYDCGVAIVARPGALQSAFTAHTSYFIRDDAGIADPMDKVPELSRRARATPVWAALRSLGRSGVIALVEGLAANARALAEGLSAVPGVEVLNDVVFTQISLAFGSDERTRAVTQALIVDGTVWMSGSSWAGRAVLRVSVSNWSTDAADVAASVDAVARAIAAVDAADAAADGAVAASEADTGAKS</sequence>
<evidence type="ECO:0000313" key="7">
    <source>
        <dbReference type="EMBL" id="MCS5732742.1"/>
    </source>
</evidence>
<evidence type="ECO:0000256" key="2">
    <source>
        <dbReference type="ARBA" id="ARBA00009533"/>
    </source>
</evidence>
<dbReference type="Proteomes" id="UP001165586">
    <property type="component" value="Unassembled WGS sequence"/>
</dbReference>
<evidence type="ECO:0000256" key="5">
    <source>
        <dbReference type="ARBA" id="ARBA00023239"/>
    </source>
</evidence>
<gene>
    <name evidence="7" type="ORF">N1032_03170</name>
</gene>
<dbReference type="PANTHER" id="PTHR11999">
    <property type="entry name" value="GROUP II PYRIDOXAL-5-PHOSPHATE DECARBOXYLASE"/>
    <property type="match status" value="1"/>
</dbReference>
<accession>A0ABT2GXT3</accession>
<dbReference type="GO" id="GO:0008483">
    <property type="term" value="F:transaminase activity"/>
    <property type="evidence" value="ECO:0007669"/>
    <property type="project" value="UniProtKB-KW"/>
</dbReference>